<name>A0A1G8JGK3_9ACTN</name>
<organism evidence="1 2">
    <name type="scientific">Nonomuraea jiangxiensis</name>
    <dbReference type="NCBI Taxonomy" id="633440"/>
    <lineage>
        <taxon>Bacteria</taxon>
        <taxon>Bacillati</taxon>
        <taxon>Actinomycetota</taxon>
        <taxon>Actinomycetes</taxon>
        <taxon>Streptosporangiales</taxon>
        <taxon>Streptosporangiaceae</taxon>
        <taxon>Nonomuraea</taxon>
    </lineage>
</organism>
<keyword evidence="2" id="KW-1185">Reference proteome</keyword>
<reference evidence="1 2" key="1">
    <citation type="submission" date="2016-10" db="EMBL/GenBank/DDBJ databases">
        <authorList>
            <person name="de Groot N.N."/>
        </authorList>
    </citation>
    <scope>NUCLEOTIDE SEQUENCE [LARGE SCALE GENOMIC DNA]</scope>
    <source>
        <strain evidence="1 2">CGMCC 4.6533</strain>
    </source>
</reference>
<evidence type="ECO:0000313" key="2">
    <source>
        <dbReference type="Proteomes" id="UP000199202"/>
    </source>
</evidence>
<dbReference type="EMBL" id="FNDJ01000005">
    <property type="protein sequence ID" value="SDI30325.1"/>
    <property type="molecule type" value="Genomic_DNA"/>
</dbReference>
<protein>
    <submittedName>
        <fullName evidence="1">Uncharacterized protein</fullName>
    </submittedName>
</protein>
<gene>
    <name evidence="1" type="ORF">SAMN05421869_10582</name>
</gene>
<proteinExistence type="predicted"/>
<dbReference type="STRING" id="633440.SAMN05421869_10582"/>
<evidence type="ECO:0000313" key="1">
    <source>
        <dbReference type="EMBL" id="SDI30325.1"/>
    </source>
</evidence>
<accession>A0A1G8JGK3</accession>
<sequence>MSPATGPTEPAEICRDALAGVEVAGPSITRRIRP</sequence>
<dbReference type="AlphaFoldDB" id="A0A1G8JGK3"/>
<dbReference type="Proteomes" id="UP000199202">
    <property type="component" value="Unassembled WGS sequence"/>
</dbReference>